<evidence type="ECO:0000313" key="2">
    <source>
        <dbReference type="Proteomes" id="UP000198838"/>
    </source>
</evidence>
<dbReference type="RefSeq" id="WP_092872725.1">
    <property type="nucleotide sequence ID" value="NZ_FOJY01000011.1"/>
</dbReference>
<name>A0A1I0YXF7_9FIRM</name>
<keyword evidence="2" id="KW-1185">Reference proteome</keyword>
<dbReference type="EMBL" id="FOJY01000011">
    <property type="protein sequence ID" value="SFB16908.1"/>
    <property type="molecule type" value="Genomic_DNA"/>
</dbReference>
<proteinExistence type="predicted"/>
<evidence type="ECO:0000313" key="1">
    <source>
        <dbReference type="EMBL" id="SFB16908.1"/>
    </source>
</evidence>
<protein>
    <submittedName>
        <fullName evidence="1">Uncharacterized protein</fullName>
    </submittedName>
</protein>
<reference evidence="1 2" key="1">
    <citation type="submission" date="2016-10" db="EMBL/GenBank/DDBJ databases">
        <authorList>
            <person name="de Groot N.N."/>
        </authorList>
    </citation>
    <scope>NUCLEOTIDE SEQUENCE [LARGE SCALE GENOMIC DNA]</scope>
    <source>
        <strain evidence="1 2">DSM 5522</strain>
    </source>
</reference>
<organism evidence="1 2">
    <name type="scientific">Acetitomaculum ruminis DSM 5522</name>
    <dbReference type="NCBI Taxonomy" id="1120918"/>
    <lineage>
        <taxon>Bacteria</taxon>
        <taxon>Bacillati</taxon>
        <taxon>Bacillota</taxon>
        <taxon>Clostridia</taxon>
        <taxon>Lachnospirales</taxon>
        <taxon>Lachnospiraceae</taxon>
        <taxon>Acetitomaculum</taxon>
    </lineage>
</organism>
<dbReference type="AlphaFoldDB" id="A0A1I0YXF7"/>
<dbReference type="Proteomes" id="UP000198838">
    <property type="component" value="Unassembled WGS sequence"/>
</dbReference>
<accession>A0A1I0YXF7</accession>
<gene>
    <name evidence="1" type="ORF">SAMN05216249_11170</name>
</gene>
<sequence>MSLAINEYLQKLGAIKTKNGDEADYERWIPTQKHYPQQPVLQWLSQVTTTPGESYRHQTH</sequence>